<dbReference type="GO" id="GO:0006139">
    <property type="term" value="P:nucleobase-containing compound metabolic process"/>
    <property type="evidence" value="ECO:0007669"/>
    <property type="project" value="InterPro"/>
</dbReference>
<dbReference type="Proteomes" id="UP001165121">
    <property type="component" value="Unassembled WGS sequence"/>
</dbReference>
<feature type="region of interest" description="Disordered" evidence="1">
    <location>
        <begin position="267"/>
        <end position="414"/>
    </location>
</feature>
<dbReference type="InterPro" id="IPR036397">
    <property type="entry name" value="RNaseH_sf"/>
</dbReference>
<name>A0A9W7CM23_9STRA</name>
<dbReference type="InterPro" id="IPR002562">
    <property type="entry name" value="3'-5'_exonuclease_dom"/>
</dbReference>
<sequence length="436" mass="48334">MRLPVAAIAADLCAEQETRPTWGKHRGPNPCALLQIAMRDADRKEEVFLLDLRCLPATVYNRALTGVFLSKKTIKLGQSFFQDLQELAKSYPHASCFTVCKSVVEVNDLSIVLAGAHNPLSLQKLVFFYLHRKLAKTQQVSNWERRPLTASQVHYAAADALVLIHLYDEILLQIKKQHGEQKFQLSDVANVLDVNLPRSPKCSLCFEVFEMPAELKKHRKLCTVDVRTLVICTVCEGTKLVTEKAMDHHVRHCGVDEELAEPIIQVQRKRSLSMENRSSSAKSRMSSSGKKRRLEVSDAEDSKTTPAAEKDASGADTADGHLNKHRKAVAKAKRMTKRKAKKQAAKNRAKIAAAAGGNTCTASSAHQGEKTHNKDQQTNTPAKKKKKRKAKVQVGEAPSCWDQAHKNRKMSMESSLLASDAMWSQISSDCSTTSAA</sequence>
<feature type="domain" description="3'-5' exonuclease" evidence="2">
    <location>
        <begin position="33"/>
        <end position="174"/>
    </location>
</feature>
<evidence type="ECO:0000313" key="4">
    <source>
        <dbReference type="Proteomes" id="UP001165121"/>
    </source>
</evidence>
<evidence type="ECO:0000256" key="1">
    <source>
        <dbReference type="SAM" id="MobiDB-lite"/>
    </source>
</evidence>
<reference evidence="3" key="1">
    <citation type="submission" date="2023-04" db="EMBL/GenBank/DDBJ databases">
        <title>Phytophthora fragariaefolia NBRC 109709.</title>
        <authorList>
            <person name="Ichikawa N."/>
            <person name="Sato H."/>
            <person name="Tonouchi N."/>
        </authorList>
    </citation>
    <scope>NUCLEOTIDE SEQUENCE</scope>
    <source>
        <strain evidence="3">NBRC 109709</strain>
    </source>
</reference>
<dbReference type="Pfam" id="PF01612">
    <property type="entry name" value="DNA_pol_A_exo1"/>
    <property type="match status" value="1"/>
</dbReference>
<feature type="compositionally biased region" description="Basic residues" evidence="1">
    <location>
        <begin position="323"/>
        <end position="349"/>
    </location>
</feature>
<proteinExistence type="predicted"/>
<organism evidence="3 4">
    <name type="scientific">Phytophthora fragariaefolia</name>
    <dbReference type="NCBI Taxonomy" id="1490495"/>
    <lineage>
        <taxon>Eukaryota</taxon>
        <taxon>Sar</taxon>
        <taxon>Stramenopiles</taxon>
        <taxon>Oomycota</taxon>
        <taxon>Peronosporomycetes</taxon>
        <taxon>Peronosporales</taxon>
        <taxon>Peronosporaceae</taxon>
        <taxon>Phytophthora</taxon>
    </lineage>
</organism>
<dbReference type="AlphaFoldDB" id="A0A9W7CM23"/>
<dbReference type="PANTHER" id="PTHR47765">
    <property type="entry name" value="3'-5' EXONUCLEASE DOMAIN-CONTAINING PROTEIN"/>
    <property type="match status" value="1"/>
</dbReference>
<feature type="compositionally biased region" description="Basic residues" evidence="1">
    <location>
        <begin position="382"/>
        <end position="391"/>
    </location>
</feature>
<protein>
    <submittedName>
        <fullName evidence="3">Unnamed protein product</fullName>
    </submittedName>
</protein>
<evidence type="ECO:0000313" key="3">
    <source>
        <dbReference type="EMBL" id="GMF34232.1"/>
    </source>
</evidence>
<dbReference type="GO" id="GO:0003676">
    <property type="term" value="F:nucleic acid binding"/>
    <property type="evidence" value="ECO:0007669"/>
    <property type="project" value="InterPro"/>
</dbReference>
<keyword evidence="4" id="KW-1185">Reference proteome</keyword>
<dbReference type="EMBL" id="BSXT01000799">
    <property type="protein sequence ID" value="GMF34232.1"/>
    <property type="molecule type" value="Genomic_DNA"/>
</dbReference>
<dbReference type="OrthoDB" id="47557at2759"/>
<dbReference type="InterPro" id="IPR012337">
    <property type="entry name" value="RNaseH-like_sf"/>
</dbReference>
<feature type="compositionally biased region" description="Basic and acidic residues" evidence="1">
    <location>
        <begin position="294"/>
        <end position="322"/>
    </location>
</feature>
<feature type="compositionally biased region" description="Low complexity" evidence="1">
    <location>
        <begin position="277"/>
        <end position="288"/>
    </location>
</feature>
<evidence type="ECO:0000259" key="2">
    <source>
        <dbReference type="Pfam" id="PF01612"/>
    </source>
</evidence>
<dbReference type="PANTHER" id="PTHR47765:SF2">
    <property type="entry name" value="EXONUCLEASE MUT-7 HOMOLOG"/>
    <property type="match status" value="1"/>
</dbReference>
<accession>A0A9W7CM23</accession>
<comment type="caution">
    <text evidence="3">The sequence shown here is derived from an EMBL/GenBank/DDBJ whole genome shotgun (WGS) entry which is preliminary data.</text>
</comment>
<dbReference type="SUPFAM" id="SSF53098">
    <property type="entry name" value="Ribonuclease H-like"/>
    <property type="match status" value="1"/>
</dbReference>
<dbReference type="Gene3D" id="3.30.420.10">
    <property type="entry name" value="Ribonuclease H-like superfamily/Ribonuclease H"/>
    <property type="match status" value="1"/>
</dbReference>
<dbReference type="GO" id="GO:0008408">
    <property type="term" value="F:3'-5' exonuclease activity"/>
    <property type="evidence" value="ECO:0007669"/>
    <property type="project" value="InterPro"/>
</dbReference>
<gene>
    <name evidence="3" type="ORF">Pfra01_000873900</name>
</gene>
<dbReference type="InterPro" id="IPR052408">
    <property type="entry name" value="Exonuclease_MUT-7-like"/>
</dbReference>